<evidence type="ECO:0000259" key="11">
    <source>
        <dbReference type="Pfam" id="PF07774"/>
    </source>
</evidence>
<protein>
    <recommendedName>
        <fullName evidence="3">ER membrane protein complex subunit 1</fullName>
    </recommendedName>
</protein>
<comment type="subcellular location">
    <subcellularLocation>
        <location evidence="1">Endoplasmic reticulum membrane</location>
        <topology evidence="1">Single-pass type I membrane protein</topology>
    </subcellularLocation>
</comment>
<dbReference type="PANTHER" id="PTHR21573">
    <property type="entry name" value="ER MEMBRANE PROTEIN COMPLEX SUBUNIT 1"/>
    <property type="match status" value="1"/>
</dbReference>
<name>A0ABQ7H346_DUNSA</name>
<evidence type="ECO:0000256" key="7">
    <source>
        <dbReference type="ARBA" id="ARBA00022989"/>
    </source>
</evidence>
<gene>
    <name evidence="12" type="ORF">DUNSADRAFT_13699</name>
</gene>
<feature type="domain" description="ER membrane protein complex subunit 1 C-terminal" evidence="11">
    <location>
        <begin position="296"/>
        <end position="440"/>
    </location>
</feature>
<evidence type="ECO:0000256" key="4">
    <source>
        <dbReference type="ARBA" id="ARBA00022692"/>
    </source>
</evidence>
<reference evidence="12" key="1">
    <citation type="submission" date="2017-08" db="EMBL/GenBank/DDBJ databases">
        <authorList>
            <person name="Polle J.E."/>
            <person name="Barry K."/>
            <person name="Cushman J."/>
            <person name="Schmutz J."/>
            <person name="Tran D."/>
            <person name="Hathwaick L.T."/>
            <person name="Yim W.C."/>
            <person name="Jenkins J."/>
            <person name="Mckie-Krisberg Z.M."/>
            <person name="Prochnik S."/>
            <person name="Lindquist E."/>
            <person name="Dockter R.B."/>
            <person name="Adam C."/>
            <person name="Molina H."/>
            <person name="Bunkerborg J."/>
            <person name="Jin E."/>
            <person name="Buchheim M."/>
            <person name="Magnuson J."/>
        </authorList>
    </citation>
    <scope>NUCLEOTIDE SEQUENCE</scope>
    <source>
        <strain evidence="12">CCAP 19/18</strain>
    </source>
</reference>
<comment type="similarity">
    <text evidence="2">Belongs to the EMC1 family.</text>
</comment>
<keyword evidence="5" id="KW-0732">Signal</keyword>
<comment type="caution">
    <text evidence="12">The sequence shown here is derived from an EMBL/GenBank/DDBJ whole genome shotgun (WGS) entry which is preliminary data.</text>
</comment>
<dbReference type="EMBL" id="MU069490">
    <property type="protein sequence ID" value="KAF5841245.1"/>
    <property type="molecule type" value="Genomic_DNA"/>
</dbReference>
<dbReference type="PANTHER" id="PTHR21573:SF0">
    <property type="entry name" value="ER MEMBRANE PROTEIN COMPLEX SUBUNIT 1"/>
    <property type="match status" value="1"/>
</dbReference>
<dbReference type="Proteomes" id="UP000815325">
    <property type="component" value="Unassembled WGS sequence"/>
</dbReference>
<keyword evidence="6" id="KW-0256">Endoplasmic reticulum</keyword>
<keyword evidence="13" id="KW-1185">Reference proteome</keyword>
<sequence length="571" mass="62520">MKCLAFSHPRDSRGFRKLIVVATEAGKVAALHNGDGHIVWSRPFPRKLAPQQLLQWQLFHDLTHAPRVAALHSGSSGSILTVLDAHTGAALEEVKLPGRVDKLVGIGTLSISEGVEQSVYLAVELPETTGATPRVTLLPDTPVARDFFVAQQRSLFFWTESAAAHTAPSTLEAPALQGYGFDGTAAEAALSGAPIHAVRTWSLAFPQPLLAVAARDPKEPTHSSVKVLGDRSIKYRYLNLNTMVVVTGLAPGVWVDPDEQDSIQATIHIVDSASGHVLHHQLQPYARGPAAAVITDNMAAVQLWDASAARFALTSLELFDVTPREFSVLDALFNPNATQPVTSFNPPPLEVISASFFTRTPARSFGVTRTRAGITSKQLLARTIYDQVYAIDPRYIDPRRPKKTKLTAQEMEERLLPYQDTLPVNSLSFVTYDKQQSLSTHCSIRGPSPRYSTWLRFSDGLHFHACQVHAHRLRAPTSLSHVAAPFKWTTLHRCISGHGFSLPGLPGCTYQRDSTLNLLMQYTRVSPAKGFDTLDDDFNYGLLLTALLVLSTASVVAHFYTKSTSLAAKWK</sequence>
<keyword evidence="7 10" id="KW-1133">Transmembrane helix</keyword>
<evidence type="ECO:0000256" key="9">
    <source>
        <dbReference type="ARBA" id="ARBA00023180"/>
    </source>
</evidence>
<keyword evidence="4 10" id="KW-0812">Transmembrane</keyword>
<keyword evidence="9" id="KW-0325">Glycoprotein</keyword>
<evidence type="ECO:0000313" key="12">
    <source>
        <dbReference type="EMBL" id="KAF5841245.1"/>
    </source>
</evidence>
<organism evidence="12 13">
    <name type="scientific">Dunaliella salina</name>
    <name type="common">Green alga</name>
    <name type="synonym">Protococcus salinus</name>
    <dbReference type="NCBI Taxonomy" id="3046"/>
    <lineage>
        <taxon>Eukaryota</taxon>
        <taxon>Viridiplantae</taxon>
        <taxon>Chlorophyta</taxon>
        <taxon>core chlorophytes</taxon>
        <taxon>Chlorophyceae</taxon>
        <taxon>CS clade</taxon>
        <taxon>Chlamydomonadales</taxon>
        <taxon>Dunaliellaceae</taxon>
        <taxon>Dunaliella</taxon>
    </lineage>
</organism>
<evidence type="ECO:0000256" key="2">
    <source>
        <dbReference type="ARBA" id="ARBA00007904"/>
    </source>
</evidence>
<proteinExistence type="inferred from homology"/>
<evidence type="ECO:0000256" key="10">
    <source>
        <dbReference type="SAM" id="Phobius"/>
    </source>
</evidence>
<dbReference type="InterPro" id="IPR026895">
    <property type="entry name" value="EMC1"/>
</dbReference>
<dbReference type="InterPro" id="IPR011678">
    <property type="entry name" value="EMC1_C"/>
</dbReference>
<keyword evidence="8 10" id="KW-0472">Membrane</keyword>
<evidence type="ECO:0000256" key="5">
    <source>
        <dbReference type="ARBA" id="ARBA00022729"/>
    </source>
</evidence>
<evidence type="ECO:0000256" key="8">
    <source>
        <dbReference type="ARBA" id="ARBA00023136"/>
    </source>
</evidence>
<feature type="domain" description="ER membrane protein complex subunit 1 C-terminal" evidence="11">
    <location>
        <begin position="520"/>
        <end position="570"/>
    </location>
</feature>
<accession>A0ABQ7H346</accession>
<evidence type="ECO:0000313" key="13">
    <source>
        <dbReference type="Proteomes" id="UP000815325"/>
    </source>
</evidence>
<evidence type="ECO:0000256" key="1">
    <source>
        <dbReference type="ARBA" id="ARBA00004115"/>
    </source>
</evidence>
<evidence type="ECO:0000256" key="3">
    <source>
        <dbReference type="ARBA" id="ARBA00020824"/>
    </source>
</evidence>
<feature type="transmembrane region" description="Helical" evidence="10">
    <location>
        <begin position="540"/>
        <end position="561"/>
    </location>
</feature>
<dbReference type="Pfam" id="PF07774">
    <property type="entry name" value="EMC1_C"/>
    <property type="match status" value="2"/>
</dbReference>
<evidence type="ECO:0000256" key="6">
    <source>
        <dbReference type="ARBA" id="ARBA00022824"/>
    </source>
</evidence>